<name>A0AAE0GG48_9CHLO</name>
<feature type="compositionally biased region" description="Pro residues" evidence="8">
    <location>
        <begin position="289"/>
        <end position="302"/>
    </location>
</feature>
<dbReference type="Gene3D" id="2.160.20.10">
    <property type="entry name" value="Single-stranded right-handed beta-helix, Pectin lyase-like"/>
    <property type="match status" value="1"/>
</dbReference>
<dbReference type="PANTHER" id="PTHR11319:SF35">
    <property type="entry name" value="OUTER MEMBRANE PROTEIN PMPC-RELATED"/>
    <property type="match status" value="1"/>
</dbReference>
<feature type="compositionally biased region" description="Polar residues" evidence="8">
    <location>
        <begin position="47"/>
        <end position="58"/>
    </location>
</feature>
<dbReference type="InterPro" id="IPR003368">
    <property type="entry name" value="POMP_repeat"/>
</dbReference>
<dbReference type="InterPro" id="IPR012334">
    <property type="entry name" value="Pectin_lyas_fold"/>
</dbReference>
<dbReference type="InterPro" id="IPR011050">
    <property type="entry name" value="Pectin_lyase_fold/virulence"/>
</dbReference>
<evidence type="ECO:0000313" key="10">
    <source>
        <dbReference type="Proteomes" id="UP001190700"/>
    </source>
</evidence>
<keyword evidence="7" id="KW-0998">Cell outer membrane</keyword>
<gene>
    <name evidence="9" type="ORF">CYMTET_14359</name>
</gene>
<evidence type="ECO:0000256" key="8">
    <source>
        <dbReference type="SAM" id="MobiDB-lite"/>
    </source>
</evidence>
<feature type="region of interest" description="Disordered" evidence="8">
    <location>
        <begin position="29"/>
        <end position="62"/>
    </location>
</feature>
<dbReference type="InterPro" id="IPR006626">
    <property type="entry name" value="PbH1"/>
</dbReference>
<evidence type="ECO:0000313" key="9">
    <source>
        <dbReference type="EMBL" id="KAK3277645.1"/>
    </source>
</evidence>
<evidence type="ECO:0000256" key="3">
    <source>
        <dbReference type="ARBA" id="ARBA00004613"/>
    </source>
</evidence>
<evidence type="ECO:0000256" key="4">
    <source>
        <dbReference type="ARBA" id="ARBA00022525"/>
    </source>
</evidence>
<dbReference type="SUPFAM" id="SSF74853">
    <property type="entry name" value="Lamin A/C globular tail domain"/>
    <property type="match status" value="1"/>
</dbReference>
<evidence type="ECO:0000256" key="7">
    <source>
        <dbReference type="ARBA" id="ARBA00023237"/>
    </source>
</evidence>
<evidence type="ECO:0000256" key="1">
    <source>
        <dbReference type="ARBA" id="ARBA00004196"/>
    </source>
</evidence>
<evidence type="ECO:0008006" key="11">
    <source>
        <dbReference type="Google" id="ProtNLM"/>
    </source>
</evidence>
<comment type="caution">
    <text evidence="9">The sequence shown here is derived from an EMBL/GenBank/DDBJ whole genome shotgun (WGS) entry which is preliminary data.</text>
</comment>
<keyword evidence="5" id="KW-0732">Signal</keyword>
<reference evidence="9 10" key="1">
    <citation type="journal article" date="2015" name="Genome Biol. Evol.">
        <title>Comparative Genomics of a Bacterivorous Green Alga Reveals Evolutionary Causalities and Consequences of Phago-Mixotrophic Mode of Nutrition.</title>
        <authorList>
            <person name="Burns J.A."/>
            <person name="Paasch A."/>
            <person name="Narechania A."/>
            <person name="Kim E."/>
        </authorList>
    </citation>
    <scope>NUCLEOTIDE SEQUENCE [LARGE SCALE GENOMIC DNA]</scope>
    <source>
        <strain evidence="9 10">PLY_AMNH</strain>
    </source>
</reference>
<keyword evidence="6" id="KW-0472">Membrane</keyword>
<dbReference type="InterPro" id="IPR036415">
    <property type="entry name" value="Lamin_tail_dom_sf"/>
</dbReference>
<keyword evidence="10" id="KW-1185">Reference proteome</keyword>
<dbReference type="Proteomes" id="UP001190700">
    <property type="component" value="Unassembled WGS sequence"/>
</dbReference>
<keyword evidence="4" id="KW-0964">Secreted</keyword>
<dbReference type="Pfam" id="PF02415">
    <property type="entry name" value="Chlam_PMP"/>
    <property type="match status" value="1"/>
</dbReference>
<sequence>MKGSGRFPQGMVYDSMGVHPIAGKVSHAEAESISARAPRGKDLLRNSDYNLDTPSQGSERGDISAVAPRRLLDTEYTLFFSGYAEGSGNNKLVQLFNPSCSDAALEEYTLQKTINGGDPSEHPLSGTLRAGQLATFCYTGFESFECTEYDTFFSFNGDDALALFHNDVQVDSIGVLGEDPGSGWAVAETAAATKDHTIVRKAEVVGGEVDWSVSAGTSAADSEWVVYLKDDVDVLLCFTTSQACGHEDQELEVCGGGSQPPAPSPPSLTPSPPIAPPLLPLVRQGPSSPSHPTPPLRPPFSPLAPSTSTVAVVNSTSPTESAVELDSAINTFNIELVEIYTRVQLDSVLPTVTRKLQLQGMGGQHAIDGVYRTQLLVVGRGGNLTLTNLALVNGYASQGGAVAVQVGGRLAVSGCLLSHHYASAEGGAVYLESGEAVDIVLAATEMHNNSAAQGAGLVHVDDLGGGQLVVQDSYLHDHEGKYSLLVLGGCGAVRISGSSTWRNTATESGALAAWSTCAGGGTLTVEDSVISEHRSSEYGGVLNFAFFEGGSVAFMRSSLVGNSAGLSGGVLGAYSCAELKIVVEDTIMENNTADNQGGVFQLTYGSDSLVVENSAFRYNVAGQDGGAVYFRFAGDISVTGSTLSGNIVDPDATLNSGLGGAIFMEESGALKVEAGSEMDGNSGNEGGALYMLLSGGLTLADCQMTDNIARNKGGAVWVDGSKGNVTVEGCTATGNQAEQGGVIGVWNTDTSLQVRRSTLNSNSAASVGGAIYVESKYAGLAGVELEQLEMNDNAAGSGAALHARGSVKYATTMTECSVARSLGAAVEVTGDLTVVACTFTSNAAAAEGGAVLLGESGMGSVLFGDGCLFENNSAVKMGGAVYGSRSAGATAELQLAACHFLGNAAANGGGAVSWEATSDVTSLVVDSVFTNNTVTGSAEGGGALLVTGGQGLVVNRSQLSSNNVAEMQGGALYWVSQDSSLRISGTQIDQNSASKGGGVACYGSDDRTGADTITFEMLSGTVVADNTAEDGGGILLSSGLSGRVAEASIVTGNVASDEGGGIRLERDGSLLLEEDTAVLLNVAQKGAGISAPDGVNVTLSGARVEHNQAGSYTAGIAVGSESTVVLEKASSVSNNSASADGGAGGISVGEYSKVVINQTSVVAGNIGGDGGGVSGSDYCVVIVDEGSSVSANQARQGGGISVGAHPVLLVDHQSFIEENFAEGSGGGIFASTDAIIEVLQGSRISLNTGNEGGGIYVNTGSLLTLRNLSEVANNTAENSGGGVHIFGSSTMDAAENCSICHNIAGNSGGGVYSMSGIVKLDWCVVESNYAHNEGAGIAALDSAEVTLTYTSVAGNLARRFNGGGLSAQVAGNLARSLNGGGLSAYGGGLFGEYITKPTDTQSSQNSTLTFTIERTVISSNAVQFHGGGAYFMRCSVFMHNVAVILNSAESDGGGVYATHSDLVINGTVFGDSLGAGSEEHAAAGNQALGSGGALVLVYGDISVHDSVFRGNSAVMKGGGIYVSAPTMLQEELVGLLHDTSAIDLQEVTIDGNYAAQGAAVAAEVNAVVNISDGSITNNIATLGDGALHLGAGTAVDAHRCVWQLLDPLRPTGSLRMNMRLGSPEALGSCWDAAATRTRRRLKEIELREWNIRHRRHILSFRRLPFGL</sequence>
<dbReference type="SUPFAM" id="SSF51126">
    <property type="entry name" value="Pectin lyase-like"/>
    <property type="match status" value="6"/>
</dbReference>
<feature type="compositionally biased region" description="Pro residues" evidence="8">
    <location>
        <begin position="260"/>
        <end position="279"/>
    </location>
</feature>
<feature type="region of interest" description="Disordered" evidence="8">
    <location>
        <begin position="252"/>
        <end position="303"/>
    </location>
</feature>
<evidence type="ECO:0000256" key="6">
    <source>
        <dbReference type="ARBA" id="ARBA00023136"/>
    </source>
</evidence>
<accession>A0AAE0GG48</accession>
<protein>
    <recommendedName>
        <fullName evidence="11">Right handed beta helix domain-containing protein</fullName>
    </recommendedName>
</protein>
<comment type="subcellular location">
    <subcellularLocation>
        <location evidence="1">Cell envelope</location>
    </subcellularLocation>
    <subcellularLocation>
        <location evidence="2">Cell outer membrane</location>
    </subcellularLocation>
    <subcellularLocation>
        <location evidence="3">Secreted</location>
    </subcellularLocation>
</comment>
<dbReference type="PANTHER" id="PTHR11319">
    <property type="entry name" value="G PROTEIN-COUPLED RECEPTOR-RELATED"/>
    <property type="match status" value="1"/>
</dbReference>
<evidence type="ECO:0000256" key="5">
    <source>
        <dbReference type="ARBA" id="ARBA00022729"/>
    </source>
</evidence>
<proteinExistence type="predicted"/>
<dbReference type="GO" id="GO:0005576">
    <property type="term" value="C:extracellular region"/>
    <property type="evidence" value="ECO:0007669"/>
    <property type="project" value="UniProtKB-SubCell"/>
</dbReference>
<dbReference type="SMART" id="SM00710">
    <property type="entry name" value="PbH1"/>
    <property type="match status" value="16"/>
</dbReference>
<dbReference type="EMBL" id="LGRX02005997">
    <property type="protein sequence ID" value="KAK3277645.1"/>
    <property type="molecule type" value="Genomic_DNA"/>
</dbReference>
<organism evidence="9 10">
    <name type="scientific">Cymbomonas tetramitiformis</name>
    <dbReference type="NCBI Taxonomy" id="36881"/>
    <lineage>
        <taxon>Eukaryota</taxon>
        <taxon>Viridiplantae</taxon>
        <taxon>Chlorophyta</taxon>
        <taxon>Pyramimonadophyceae</taxon>
        <taxon>Pyramimonadales</taxon>
        <taxon>Pyramimonadaceae</taxon>
        <taxon>Cymbomonas</taxon>
    </lineage>
</organism>
<evidence type="ECO:0000256" key="2">
    <source>
        <dbReference type="ARBA" id="ARBA00004442"/>
    </source>
</evidence>